<evidence type="ECO:0000259" key="13">
    <source>
        <dbReference type="Pfam" id="PF07715"/>
    </source>
</evidence>
<dbReference type="RefSeq" id="WP_036882747.1">
    <property type="nucleotide sequence ID" value="NZ_JQZW01000002.1"/>
</dbReference>
<keyword evidence="9" id="KW-0998">Cell outer membrane</keyword>
<comment type="caution">
    <text evidence="14">The sequence shown here is derived from an EMBL/GenBank/DDBJ whole genome shotgun (WGS) entry which is preliminary data.</text>
</comment>
<dbReference type="InterPro" id="IPR012910">
    <property type="entry name" value="Plug_dom"/>
</dbReference>
<evidence type="ECO:0000256" key="10">
    <source>
        <dbReference type="RuleBase" id="RU003357"/>
    </source>
</evidence>
<dbReference type="GO" id="GO:0009279">
    <property type="term" value="C:cell outer membrane"/>
    <property type="evidence" value="ECO:0007669"/>
    <property type="project" value="UniProtKB-SubCell"/>
</dbReference>
<evidence type="ECO:0000256" key="5">
    <source>
        <dbReference type="ARBA" id="ARBA00022729"/>
    </source>
</evidence>
<dbReference type="Gene3D" id="2.170.130.10">
    <property type="entry name" value="TonB-dependent receptor, plug domain"/>
    <property type="match status" value="1"/>
</dbReference>
<keyword evidence="4" id="KW-0812">Transmembrane</keyword>
<keyword evidence="15" id="KW-1185">Reference proteome</keyword>
<feature type="domain" description="TonB-dependent receptor plug" evidence="13">
    <location>
        <begin position="134"/>
        <end position="224"/>
    </location>
</feature>
<dbReference type="Proteomes" id="UP000030134">
    <property type="component" value="Unassembled WGS sequence"/>
</dbReference>
<comment type="subcellular location">
    <subcellularLocation>
        <location evidence="1">Cell outer membrane</location>
        <topology evidence="1">Multi-pass membrane protein</topology>
    </subcellularLocation>
</comment>
<dbReference type="SUPFAM" id="SSF56935">
    <property type="entry name" value="Porins"/>
    <property type="match status" value="1"/>
</dbReference>
<dbReference type="InterPro" id="IPR008969">
    <property type="entry name" value="CarboxyPept-like_regulatory"/>
</dbReference>
<evidence type="ECO:0000256" key="8">
    <source>
        <dbReference type="ARBA" id="ARBA00023170"/>
    </source>
</evidence>
<evidence type="ECO:0000256" key="7">
    <source>
        <dbReference type="ARBA" id="ARBA00023136"/>
    </source>
</evidence>
<keyword evidence="3" id="KW-1134">Transmembrane beta strand</keyword>
<reference evidence="14 15" key="1">
    <citation type="submission" date="2014-08" db="EMBL/GenBank/DDBJ databases">
        <title>Porphyromonas gingivicanis strain:COT-022_OH1391 Genome sequencing.</title>
        <authorList>
            <person name="Wallis C."/>
            <person name="Deusch O."/>
            <person name="O'Flynn C."/>
            <person name="Davis I."/>
            <person name="Jospin G."/>
            <person name="Darling A.E."/>
            <person name="Coil D.A."/>
            <person name="Alexiev A."/>
            <person name="Horsfall A."/>
            <person name="Kirkwood N."/>
            <person name="Harris S."/>
            <person name="Eisen J.A."/>
        </authorList>
    </citation>
    <scope>NUCLEOTIDE SEQUENCE [LARGE SCALE GENOMIC DNA]</scope>
    <source>
        <strain evidence="15">COT-022 OH1391</strain>
    </source>
</reference>
<sequence length="749" mass="85038">MNRTHKSLLLFFLILSFTTFSLTAQDATHIKGSVVDEEGAPLPSANVYWLGTFTHTTTNEEGIFTLPRTDKSSKVIISSMGFRSDTIPISTDIAELKVTLHSLEMEEVEVVAFQRGRSRSKLSAGNQERINMGELLRAACCSLGESFTTNPSVDVSTTDAATGSKQIKLLGLSGKYVQMQTENIPNFRGVSSPFALGYIPGTWIESIQVSKGAASVKNGFESMTGQINVEYRKPNTERYLDGNFYLDQGLRAEGNLIGNYQFGKHWSTALLTHIEDRSLPHDDNKDSFIDMPLQRQYNVMNRWTYKGGHTMLQAGFLYLYENRRSGQLGHLHKSPLDRYQIGIQNHRTEAFAKVAHSFDDENGSNIALILDAGKQKMNSFYGLKTLDIEQNNLYASLIFETQWQGKHALSSGLSWQYDAWHQASQIESRKGLTPHKSTFFESVPGVYAQYTYTPNGHLTLMGGIRADYSNLHGFFVTPRLHVRYSPIEYTNVRFSVGKGYRTQRVLTENYHLLASSRQLIITEGADQLQESSWNFGLSNSWEIPLWKEKKLDLNLEYYYTRFDNRVVMDMDKNPHEVHFYPLNDGLSFSHTFQIDAAYKLLKDLDITAAFRYTDVRTTTNKLLQQEPLSSLFKSMLSLSYKTPLRRWQGDVTLSLNGGGRMPTPYLLADGTSSWKPHFPTYPMLSAQITRFFPKWSIYLGAENMTNFQQPTPIIDAHNPWGPNFDASMVWGPTEGIMVYMGIRFNIFDN</sequence>
<organism evidence="14 15">
    <name type="scientific">Porphyromonas gingivicanis</name>
    <dbReference type="NCBI Taxonomy" id="266762"/>
    <lineage>
        <taxon>Bacteria</taxon>
        <taxon>Pseudomonadati</taxon>
        <taxon>Bacteroidota</taxon>
        <taxon>Bacteroidia</taxon>
        <taxon>Bacteroidales</taxon>
        <taxon>Porphyromonadaceae</taxon>
        <taxon>Porphyromonas</taxon>
    </lineage>
</organism>
<dbReference type="PANTHER" id="PTHR30069">
    <property type="entry name" value="TONB-DEPENDENT OUTER MEMBRANE RECEPTOR"/>
    <property type="match status" value="1"/>
</dbReference>
<dbReference type="OrthoDB" id="1109239at2"/>
<dbReference type="EMBL" id="JQZW01000002">
    <property type="protein sequence ID" value="KGN99097.1"/>
    <property type="molecule type" value="Genomic_DNA"/>
</dbReference>
<dbReference type="Pfam" id="PF07715">
    <property type="entry name" value="Plug"/>
    <property type="match status" value="1"/>
</dbReference>
<dbReference type="InterPro" id="IPR039426">
    <property type="entry name" value="TonB-dep_rcpt-like"/>
</dbReference>
<evidence type="ECO:0000313" key="15">
    <source>
        <dbReference type="Proteomes" id="UP000030134"/>
    </source>
</evidence>
<keyword evidence="6 10" id="KW-0798">TonB box</keyword>
<dbReference type="AlphaFoldDB" id="A0A0A2G9H8"/>
<dbReference type="eggNOG" id="COG4771">
    <property type="taxonomic scope" value="Bacteria"/>
</dbReference>
<keyword evidence="7 10" id="KW-0472">Membrane</keyword>
<dbReference type="PANTHER" id="PTHR30069:SF29">
    <property type="entry name" value="HEMOGLOBIN AND HEMOGLOBIN-HAPTOGLOBIN-BINDING PROTEIN 1-RELATED"/>
    <property type="match status" value="1"/>
</dbReference>
<keyword evidence="2" id="KW-0813">Transport</keyword>
<dbReference type="STRING" id="266762.HQ36_01125"/>
<dbReference type="InterPro" id="IPR000531">
    <property type="entry name" value="Beta-barrel_TonB"/>
</dbReference>
<feature type="signal peptide" evidence="11">
    <location>
        <begin position="1"/>
        <end position="24"/>
    </location>
</feature>
<evidence type="ECO:0000256" key="3">
    <source>
        <dbReference type="ARBA" id="ARBA00022452"/>
    </source>
</evidence>
<evidence type="ECO:0000256" key="6">
    <source>
        <dbReference type="ARBA" id="ARBA00023077"/>
    </source>
</evidence>
<dbReference type="Pfam" id="PF13715">
    <property type="entry name" value="CarbopepD_reg_2"/>
    <property type="match status" value="1"/>
</dbReference>
<evidence type="ECO:0000256" key="4">
    <source>
        <dbReference type="ARBA" id="ARBA00022692"/>
    </source>
</evidence>
<evidence type="ECO:0000256" key="2">
    <source>
        <dbReference type="ARBA" id="ARBA00022448"/>
    </source>
</evidence>
<proteinExistence type="inferred from homology"/>
<protein>
    <submittedName>
        <fullName evidence="14">TonB-dependent receptor</fullName>
    </submittedName>
</protein>
<dbReference type="InterPro" id="IPR037066">
    <property type="entry name" value="Plug_dom_sf"/>
</dbReference>
<evidence type="ECO:0000256" key="1">
    <source>
        <dbReference type="ARBA" id="ARBA00004571"/>
    </source>
</evidence>
<dbReference type="SUPFAM" id="SSF49464">
    <property type="entry name" value="Carboxypeptidase regulatory domain-like"/>
    <property type="match status" value="1"/>
</dbReference>
<dbReference type="GO" id="GO:0015344">
    <property type="term" value="F:siderophore uptake transmembrane transporter activity"/>
    <property type="evidence" value="ECO:0007669"/>
    <property type="project" value="TreeGrafter"/>
</dbReference>
<keyword evidence="8 14" id="KW-0675">Receptor</keyword>
<evidence type="ECO:0000259" key="12">
    <source>
        <dbReference type="Pfam" id="PF00593"/>
    </source>
</evidence>
<gene>
    <name evidence="14" type="ORF">HQ36_01125</name>
</gene>
<accession>A0A0A2G9H8</accession>
<dbReference type="Pfam" id="PF00593">
    <property type="entry name" value="TonB_dep_Rec_b-barrel"/>
    <property type="match status" value="1"/>
</dbReference>
<dbReference type="Gene3D" id="2.40.170.20">
    <property type="entry name" value="TonB-dependent receptor, beta-barrel domain"/>
    <property type="match status" value="1"/>
</dbReference>
<name>A0A0A2G9H8_9PORP</name>
<evidence type="ECO:0000256" key="9">
    <source>
        <dbReference type="ARBA" id="ARBA00023237"/>
    </source>
</evidence>
<dbReference type="GO" id="GO:0044718">
    <property type="term" value="P:siderophore transmembrane transport"/>
    <property type="evidence" value="ECO:0007669"/>
    <property type="project" value="TreeGrafter"/>
</dbReference>
<feature type="chain" id="PRO_5001987750" evidence="11">
    <location>
        <begin position="25"/>
        <end position="749"/>
    </location>
</feature>
<feature type="domain" description="TonB-dependent receptor-like beta-barrel" evidence="12">
    <location>
        <begin position="295"/>
        <end position="703"/>
    </location>
</feature>
<comment type="similarity">
    <text evidence="10">Belongs to the TonB-dependent receptor family.</text>
</comment>
<dbReference type="Gene3D" id="2.60.40.1120">
    <property type="entry name" value="Carboxypeptidase-like, regulatory domain"/>
    <property type="match status" value="1"/>
</dbReference>
<evidence type="ECO:0000256" key="11">
    <source>
        <dbReference type="SAM" id="SignalP"/>
    </source>
</evidence>
<evidence type="ECO:0000313" key="14">
    <source>
        <dbReference type="EMBL" id="KGN99097.1"/>
    </source>
</evidence>
<dbReference type="InterPro" id="IPR036942">
    <property type="entry name" value="Beta-barrel_TonB_sf"/>
</dbReference>
<keyword evidence="5 11" id="KW-0732">Signal</keyword>